<keyword evidence="3" id="KW-0812">Transmembrane</keyword>
<dbReference type="STRING" id="1423750.FC89_GL000259"/>
<evidence type="ECO:0000256" key="2">
    <source>
        <dbReference type="ARBA" id="ARBA00023287"/>
    </source>
</evidence>
<dbReference type="GeneID" id="98318317"/>
<evidence type="ECO:0008006" key="6">
    <source>
        <dbReference type="Google" id="ProtNLM"/>
    </source>
</evidence>
<organism evidence="4 5">
    <name type="scientific">Liquorilactobacillus ghanensis DSM 18630</name>
    <dbReference type="NCBI Taxonomy" id="1423750"/>
    <lineage>
        <taxon>Bacteria</taxon>
        <taxon>Bacillati</taxon>
        <taxon>Bacillota</taxon>
        <taxon>Bacilli</taxon>
        <taxon>Lactobacillales</taxon>
        <taxon>Lactobacillaceae</taxon>
        <taxon>Liquorilactobacillus</taxon>
    </lineage>
</organism>
<dbReference type="NCBIfam" id="TIGR02532">
    <property type="entry name" value="IV_pilin_GFxxxE"/>
    <property type="match status" value="1"/>
</dbReference>
<accession>A0A0R1VW11</accession>
<dbReference type="InterPro" id="IPR016977">
    <property type="entry name" value="ComGF"/>
</dbReference>
<gene>
    <name evidence="4" type="ORF">FC89_GL000259</name>
</gene>
<keyword evidence="3" id="KW-1133">Transmembrane helix</keyword>
<dbReference type="Proteomes" id="UP000051451">
    <property type="component" value="Unassembled WGS sequence"/>
</dbReference>
<dbReference type="GO" id="GO:0030420">
    <property type="term" value="P:establishment of competence for transformation"/>
    <property type="evidence" value="ECO:0007669"/>
    <property type="project" value="UniProtKB-KW"/>
</dbReference>
<evidence type="ECO:0000313" key="4">
    <source>
        <dbReference type="EMBL" id="KRM06950.1"/>
    </source>
</evidence>
<keyword evidence="3" id="KW-0472">Membrane</keyword>
<evidence type="ECO:0000256" key="3">
    <source>
        <dbReference type="SAM" id="Phobius"/>
    </source>
</evidence>
<dbReference type="EMBL" id="AZGB01000009">
    <property type="protein sequence ID" value="KRM06950.1"/>
    <property type="molecule type" value="Genomic_DNA"/>
</dbReference>
<dbReference type="AlphaFoldDB" id="A0A0R1VW11"/>
<keyword evidence="2" id="KW-0178">Competence</keyword>
<evidence type="ECO:0000256" key="1">
    <source>
        <dbReference type="ARBA" id="ARBA00004241"/>
    </source>
</evidence>
<dbReference type="PATRIC" id="fig|1423750.3.peg.263"/>
<dbReference type="InterPro" id="IPR012902">
    <property type="entry name" value="N_methyl_site"/>
</dbReference>
<keyword evidence="5" id="KW-1185">Reference proteome</keyword>
<comment type="subcellular location">
    <subcellularLocation>
        <location evidence="1">Cell surface</location>
    </subcellularLocation>
</comment>
<evidence type="ECO:0000313" key="5">
    <source>
        <dbReference type="Proteomes" id="UP000051451"/>
    </source>
</evidence>
<reference evidence="4 5" key="1">
    <citation type="journal article" date="2015" name="Genome Announc.">
        <title>Expanding the biotechnology potential of lactobacilli through comparative genomics of 213 strains and associated genera.</title>
        <authorList>
            <person name="Sun Z."/>
            <person name="Harris H.M."/>
            <person name="McCann A."/>
            <person name="Guo C."/>
            <person name="Argimon S."/>
            <person name="Zhang W."/>
            <person name="Yang X."/>
            <person name="Jeffery I.B."/>
            <person name="Cooney J.C."/>
            <person name="Kagawa T.F."/>
            <person name="Liu W."/>
            <person name="Song Y."/>
            <person name="Salvetti E."/>
            <person name="Wrobel A."/>
            <person name="Rasinkangas P."/>
            <person name="Parkhill J."/>
            <person name="Rea M.C."/>
            <person name="O'Sullivan O."/>
            <person name="Ritari J."/>
            <person name="Douillard F.P."/>
            <person name="Paul Ross R."/>
            <person name="Yang R."/>
            <person name="Briner A.E."/>
            <person name="Felis G.E."/>
            <person name="de Vos W.M."/>
            <person name="Barrangou R."/>
            <person name="Klaenhammer T.R."/>
            <person name="Caufield P.W."/>
            <person name="Cui Y."/>
            <person name="Zhang H."/>
            <person name="O'Toole P.W."/>
        </authorList>
    </citation>
    <scope>NUCLEOTIDE SEQUENCE [LARGE SCALE GENOMIC DNA]</scope>
    <source>
        <strain evidence="4 5">DSM 18630</strain>
    </source>
</reference>
<proteinExistence type="predicted"/>
<comment type="caution">
    <text evidence="4">The sequence shown here is derived from an EMBL/GenBank/DDBJ whole genome shotgun (WGS) entry which is preliminary data.</text>
</comment>
<dbReference type="Pfam" id="PF15980">
    <property type="entry name" value="ComGF"/>
    <property type="match status" value="1"/>
</dbReference>
<dbReference type="GO" id="GO:0009986">
    <property type="term" value="C:cell surface"/>
    <property type="evidence" value="ECO:0007669"/>
    <property type="project" value="UniProtKB-SubCell"/>
</dbReference>
<name>A0A0R1VW11_9LACO</name>
<dbReference type="RefSeq" id="WP_057871058.1">
    <property type="nucleotide sequence ID" value="NZ_AZGB01000009.1"/>
</dbReference>
<sequence>MKSLKGFTLCECLIALVITSGFILIVQLGITTMQQQTFSTYRQDQLNWERFTATLTGDNLALQFVSQDKQLILYSPVTKKKYQLIYDSGEQLLKLTGESSGYLPLLYQVEACKISVKDGYLSIKAEIHKHKYDLDCYLPTIEG</sequence>
<dbReference type="OrthoDB" id="2300136at2"/>
<protein>
    <recommendedName>
        <fullName evidence="6">Competence protein ComGF</fullName>
    </recommendedName>
</protein>
<feature type="transmembrane region" description="Helical" evidence="3">
    <location>
        <begin position="12"/>
        <end position="30"/>
    </location>
</feature>